<comment type="caution">
    <text evidence="7">The sequence shown here is derived from an EMBL/GenBank/DDBJ whole genome shotgun (WGS) entry which is preliminary data.</text>
</comment>
<reference evidence="7 8" key="1">
    <citation type="submission" date="2022-02" db="EMBL/GenBank/DDBJ databases">
        <title>The car tank lid bacteriome: a reservoir of bacteria with potential in bioremediation of fuel.</title>
        <authorList>
            <person name="Vidal-Verdu A."/>
            <person name="Gomez-Martinez D."/>
            <person name="Latorre-Perez A."/>
            <person name="Pereto J."/>
            <person name="Porcar M."/>
        </authorList>
    </citation>
    <scope>NUCLEOTIDE SEQUENCE [LARGE SCALE GENOMIC DNA]</scope>
    <source>
        <strain evidence="7 8">4D.3</strain>
    </source>
</reference>
<dbReference type="Pfam" id="PF12698">
    <property type="entry name" value="ABC2_membrane_3"/>
    <property type="match status" value="1"/>
</dbReference>
<feature type="transmembrane region" description="Helical" evidence="5">
    <location>
        <begin position="88"/>
        <end position="114"/>
    </location>
</feature>
<dbReference type="Proteomes" id="UP001651050">
    <property type="component" value="Unassembled WGS sequence"/>
</dbReference>
<organism evidence="7 8">
    <name type="scientific">Isoptericola peretonis</name>
    <dbReference type="NCBI Taxonomy" id="2918523"/>
    <lineage>
        <taxon>Bacteria</taxon>
        <taxon>Bacillati</taxon>
        <taxon>Actinomycetota</taxon>
        <taxon>Actinomycetes</taxon>
        <taxon>Micrococcales</taxon>
        <taxon>Promicromonosporaceae</taxon>
        <taxon>Isoptericola</taxon>
    </lineage>
</organism>
<evidence type="ECO:0000256" key="4">
    <source>
        <dbReference type="ARBA" id="ARBA00023136"/>
    </source>
</evidence>
<evidence type="ECO:0000256" key="5">
    <source>
        <dbReference type="SAM" id="Phobius"/>
    </source>
</evidence>
<dbReference type="PANTHER" id="PTHR37305">
    <property type="entry name" value="INTEGRAL MEMBRANE PROTEIN-RELATED"/>
    <property type="match status" value="1"/>
</dbReference>
<evidence type="ECO:0000313" key="7">
    <source>
        <dbReference type="EMBL" id="MCK9794892.1"/>
    </source>
</evidence>
<gene>
    <name evidence="7" type="ORF">M1843_14165</name>
</gene>
<feature type="transmembrane region" description="Helical" evidence="5">
    <location>
        <begin position="211"/>
        <end position="232"/>
    </location>
</feature>
<feature type="transmembrane region" description="Helical" evidence="5">
    <location>
        <begin position="43"/>
        <end position="68"/>
    </location>
</feature>
<keyword evidence="8" id="KW-1185">Reference proteome</keyword>
<feature type="transmembrane region" description="Helical" evidence="5">
    <location>
        <begin position="267"/>
        <end position="288"/>
    </location>
</feature>
<evidence type="ECO:0000313" key="8">
    <source>
        <dbReference type="Proteomes" id="UP001651050"/>
    </source>
</evidence>
<keyword evidence="4 5" id="KW-0472">Membrane</keyword>
<protein>
    <submittedName>
        <fullName evidence="7">ABC transporter permease</fullName>
    </submittedName>
</protein>
<feature type="transmembrane region" description="Helical" evidence="5">
    <location>
        <begin position="181"/>
        <end position="204"/>
    </location>
</feature>
<evidence type="ECO:0000256" key="2">
    <source>
        <dbReference type="ARBA" id="ARBA00022692"/>
    </source>
</evidence>
<evidence type="ECO:0000259" key="6">
    <source>
        <dbReference type="Pfam" id="PF12698"/>
    </source>
</evidence>
<evidence type="ECO:0000256" key="3">
    <source>
        <dbReference type="ARBA" id="ARBA00022989"/>
    </source>
</evidence>
<dbReference type="PANTHER" id="PTHR37305:SF1">
    <property type="entry name" value="MEMBRANE PROTEIN"/>
    <property type="match status" value="1"/>
</dbReference>
<comment type="subcellular location">
    <subcellularLocation>
        <location evidence="1">Membrane</location>
        <topology evidence="1">Multi-pass membrane protein</topology>
    </subcellularLocation>
</comment>
<keyword evidence="3 5" id="KW-1133">Transmembrane helix</keyword>
<name>A0ABT0J5Z9_9MICO</name>
<dbReference type="RefSeq" id="WP_416344752.1">
    <property type="nucleotide sequence ID" value="NZ_JALQCY010000004.1"/>
</dbReference>
<sequence length="293" mass="30876">MTATTRPTTETASPSPAVAVLPVTFGRVLRAEWIKFRTLRSTVWTVVITAVVMIGFALMMASLMRLAADTPEMAEGMNNDPGFQSLGMSGTTVITLGYSFAQLAVAVLAALIVTNEYSTGMIRSTFAAVPRRLPALWAKLVVIVLTTVVVIALALGVAYLVTLPILDAANLSVDLSDSEQVRALGGCVLYLATVAAFSLAVGALMRHSAGAIFTLVAIFFVLPLIFSIVVAASDAAWTDWVNKLLPSVAGERIISTGPSSDVLLEPWTGYAVLAGYTVVLLVAAAVTLKRRDA</sequence>
<accession>A0ABT0J5Z9</accession>
<keyword evidence="2 5" id="KW-0812">Transmembrane</keyword>
<evidence type="ECO:0000256" key="1">
    <source>
        <dbReference type="ARBA" id="ARBA00004141"/>
    </source>
</evidence>
<dbReference type="EMBL" id="JALQCY010000004">
    <property type="protein sequence ID" value="MCK9794892.1"/>
    <property type="molecule type" value="Genomic_DNA"/>
</dbReference>
<proteinExistence type="predicted"/>
<feature type="domain" description="ABC-2 type transporter transmembrane" evidence="6">
    <location>
        <begin position="83"/>
        <end position="285"/>
    </location>
</feature>
<dbReference type="InterPro" id="IPR013525">
    <property type="entry name" value="ABC2_TM"/>
</dbReference>
<feature type="transmembrane region" description="Helical" evidence="5">
    <location>
        <begin position="135"/>
        <end position="161"/>
    </location>
</feature>